<keyword evidence="1" id="KW-0732">Signal</keyword>
<protein>
    <submittedName>
        <fullName evidence="2">Polysaccharide lyase</fullName>
    </submittedName>
</protein>
<accession>A0ABZ2L513</accession>
<dbReference type="RefSeq" id="WP_394835485.1">
    <property type="nucleotide sequence ID" value="NZ_CP089929.1"/>
</dbReference>
<evidence type="ECO:0000256" key="1">
    <source>
        <dbReference type="SAM" id="SignalP"/>
    </source>
</evidence>
<dbReference type="EMBL" id="CP089983">
    <property type="protein sequence ID" value="WXB05837.1"/>
    <property type="molecule type" value="Genomic_DNA"/>
</dbReference>
<evidence type="ECO:0000313" key="2">
    <source>
        <dbReference type="EMBL" id="WXB05837.1"/>
    </source>
</evidence>
<sequence length="274" mass="30312">MHHGSKRGRLIWAIIAACMPLSCSGVDATDDEDLESTAAAAEAASWQLKWNPEANRDGLKAFEGIEDDRANSHSAGQPHIFVSGNNYRFNMHMVDRDTSTDRQRQEVKGMRTSSGSLIDMNLGETWKLSWSLYIPSSLKATTSFTHIMQLKMPGNGTSPILVMSLRRHGSTPKIEVKVIEGDVLVGAIDLAPLQNKWIDTDLEFKIGDGSSGSVRWVVRNGGTTVIDTKKTGVDLWLGDRVRPKWGIYRSLGDTSGSLQDCYLQLNNMRGYQNL</sequence>
<dbReference type="Pfam" id="PF14099">
    <property type="entry name" value="Polysacc_lyase"/>
    <property type="match status" value="1"/>
</dbReference>
<reference evidence="2" key="1">
    <citation type="submission" date="2021-12" db="EMBL/GenBank/DDBJ databases">
        <title>Discovery of the Pendulisporaceae a myxobacterial family with distinct sporulation behavior and unique specialized metabolism.</title>
        <authorList>
            <person name="Garcia R."/>
            <person name="Popoff A."/>
            <person name="Bader C.D."/>
            <person name="Loehr J."/>
            <person name="Walesch S."/>
            <person name="Walt C."/>
            <person name="Boldt J."/>
            <person name="Bunk B."/>
            <person name="Haeckl F.J.F.P.J."/>
            <person name="Gunesch A.P."/>
            <person name="Birkelbach J."/>
            <person name="Nuebel U."/>
            <person name="Pietschmann T."/>
            <person name="Bach T."/>
            <person name="Mueller R."/>
        </authorList>
    </citation>
    <scope>NUCLEOTIDE SEQUENCE</scope>
    <source>
        <strain evidence="2">MSr11367</strain>
    </source>
</reference>
<dbReference type="Proteomes" id="UP001374803">
    <property type="component" value="Chromosome"/>
</dbReference>
<keyword evidence="3" id="KW-1185">Reference proteome</keyword>
<dbReference type="GO" id="GO:0016829">
    <property type="term" value="F:lyase activity"/>
    <property type="evidence" value="ECO:0007669"/>
    <property type="project" value="UniProtKB-KW"/>
</dbReference>
<organism evidence="2 3">
    <name type="scientific">Pendulispora rubella</name>
    <dbReference type="NCBI Taxonomy" id="2741070"/>
    <lineage>
        <taxon>Bacteria</taxon>
        <taxon>Pseudomonadati</taxon>
        <taxon>Myxococcota</taxon>
        <taxon>Myxococcia</taxon>
        <taxon>Myxococcales</taxon>
        <taxon>Sorangiineae</taxon>
        <taxon>Pendulisporaceae</taxon>
        <taxon>Pendulispora</taxon>
    </lineage>
</organism>
<gene>
    <name evidence="2" type="ORF">LVJ94_00985</name>
</gene>
<evidence type="ECO:0000313" key="3">
    <source>
        <dbReference type="Proteomes" id="UP001374803"/>
    </source>
</evidence>
<name>A0ABZ2L513_9BACT</name>
<dbReference type="InterPro" id="IPR025975">
    <property type="entry name" value="Polysacc_lyase"/>
</dbReference>
<feature type="signal peptide" evidence="1">
    <location>
        <begin position="1"/>
        <end position="28"/>
    </location>
</feature>
<proteinExistence type="predicted"/>
<dbReference type="Gene3D" id="2.60.120.200">
    <property type="match status" value="1"/>
</dbReference>
<keyword evidence="2" id="KW-0456">Lyase</keyword>
<feature type="chain" id="PRO_5046842759" evidence="1">
    <location>
        <begin position="29"/>
        <end position="274"/>
    </location>
</feature>